<dbReference type="SUPFAM" id="SSF103473">
    <property type="entry name" value="MFS general substrate transporter"/>
    <property type="match status" value="1"/>
</dbReference>
<feature type="transmembrane region" description="Helical" evidence="7">
    <location>
        <begin position="164"/>
        <end position="185"/>
    </location>
</feature>
<dbReference type="InterPro" id="IPR036259">
    <property type="entry name" value="MFS_trans_sf"/>
</dbReference>
<feature type="transmembrane region" description="Helical" evidence="7">
    <location>
        <begin position="12"/>
        <end position="29"/>
    </location>
</feature>
<keyword evidence="4 7" id="KW-1133">Transmembrane helix</keyword>
<feature type="transmembrane region" description="Helical" evidence="7">
    <location>
        <begin position="416"/>
        <end position="436"/>
    </location>
</feature>
<comment type="subcellular location">
    <subcellularLocation>
        <location evidence="1">Membrane</location>
        <topology evidence="1">Multi-pass membrane protein</topology>
    </subcellularLocation>
</comment>
<organism evidence="9">
    <name type="scientific">marine metagenome</name>
    <dbReference type="NCBI Taxonomy" id="408172"/>
    <lineage>
        <taxon>unclassified sequences</taxon>
        <taxon>metagenomes</taxon>
        <taxon>ecological metagenomes</taxon>
    </lineage>
</organism>
<name>A0A381TQW6_9ZZZZ</name>
<dbReference type="EMBL" id="UINC01005011">
    <property type="protein sequence ID" value="SVA18430.1"/>
    <property type="molecule type" value="Genomic_DNA"/>
</dbReference>
<gene>
    <name evidence="9" type="ORF">METZ01_LOCUS71284</name>
</gene>
<evidence type="ECO:0000256" key="2">
    <source>
        <dbReference type="ARBA" id="ARBA00008432"/>
    </source>
</evidence>
<feature type="domain" description="Major facilitator superfamily (MFS) profile" evidence="8">
    <location>
        <begin position="11"/>
        <end position="465"/>
    </location>
</feature>
<evidence type="ECO:0000256" key="1">
    <source>
        <dbReference type="ARBA" id="ARBA00004141"/>
    </source>
</evidence>
<evidence type="ECO:0000259" key="8">
    <source>
        <dbReference type="PROSITE" id="PS50850"/>
    </source>
</evidence>
<dbReference type="InterPro" id="IPR011701">
    <property type="entry name" value="MFS"/>
</dbReference>
<evidence type="ECO:0000256" key="4">
    <source>
        <dbReference type="ARBA" id="ARBA00022989"/>
    </source>
</evidence>
<feature type="transmembrane region" description="Helical" evidence="7">
    <location>
        <begin position="317"/>
        <end position="339"/>
    </location>
</feature>
<evidence type="ECO:0000256" key="3">
    <source>
        <dbReference type="ARBA" id="ARBA00022692"/>
    </source>
</evidence>
<dbReference type="Pfam" id="PF07690">
    <property type="entry name" value="MFS_1"/>
    <property type="match status" value="2"/>
</dbReference>
<feature type="transmembrane region" description="Helical" evidence="7">
    <location>
        <begin position="214"/>
        <end position="233"/>
    </location>
</feature>
<dbReference type="Gene3D" id="1.20.1250.20">
    <property type="entry name" value="MFS general substrate transporter like domains"/>
    <property type="match status" value="2"/>
</dbReference>
<dbReference type="PROSITE" id="PS50850">
    <property type="entry name" value="MFS"/>
    <property type="match status" value="1"/>
</dbReference>
<evidence type="ECO:0000256" key="6">
    <source>
        <dbReference type="ARBA" id="ARBA00023136"/>
    </source>
</evidence>
<feature type="transmembrane region" description="Helical" evidence="7">
    <location>
        <begin position="351"/>
        <end position="370"/>
    </location>
</feature>
<dbReference type="GO" id="GO:0015112">
    <property type="term" value="F:nitrate transmembrane transporter activity"/>
    <property type="evidence" value="ECO:0007669"/>
    <property type="project" value="InterPro"/>
</dbReference>
<feature type="transmembrane region" description="Helical" evidence="7">
    <location>
        <begin position="106"/>
        <end position="126"/>
    </location>
</feature>
<feature type="transmembrane region" description="Helical" evidence="7">
    <location>
        <begin position="442"/>
        <end position="460"/>
    </location>
</feature>
<protein>
    <recommendedName>
        <fullName evidence="8">Major facilitator superfamily (MFS) profile domain-containing protein</fullName>
    </recommendedName>
</protein>
<dbReference type="GO" id="GO:0016020">
    <property type="term" value="C:membrane"/>
    <property type="evidence" value="ECO:0007669"/>
    <property type="project" value="UniProtKB-SubCell"/>
</dbReference>
<evidence type="ECO:0000313" key="9">
    <source>
        <dbReference type="EMBL" id="SVA18430.1"/>
    </source>
</evidence>
<accession>A0A381TQW6</accession>
<feature type="transmembrane region" description="Helical" evidence="7">
    <location>
        <begin position="239"/>
        <end position="260"/>
    </location>
</feature>
<dbReference type="AlphaFoldDB" id="A0A381TQW6"/>
<feature type="transmembrane region" description="Helical" evidence="7">
    <location>
        <begin position="289"/>
        <end position="311"/>
    </location>
</feature>
<dbReference type="InterPro" id="IPR044772">
    <property type="entry name" value="NO3_transporter"/>
</dbReference>
<keyword evidence="6 7" id="KW-0472">Membrane</keyword>
<dbReference type="GO" id="GO:0042128">
    <property type="term" value="P:nitrate assimilation"/>
    <property type="evidence" value="ECO:0007669"/>
    <property type="project" value="UniProtKB-KW"/>
</dbReference>
<evidence type="ECO:0000256" key="7">
    <source>
        <dbReference type="SAM" id="Phobius"/>
    </source>
</evidence>
<comment type="similarity">
    <text evidence="2">Belongs to the major facilitator superfamily. Nitrate/nitrite porter (TC 2.A.1.8) family.</text>
</comment>
<feature type="transmembrane region" description="Helical" evidence="7">
    <location>
        <begin position="382"/>
        <end position="404"/>
    </location>
</feature>
<reference evidence="9" key="1">
    <citation type="submission" date="2018-05" db="EMBL/GenBank/DDBJ databases">
        <authorList>
            <person name="Lanie J.A."/>
            <person name="Ng W.-L."/>
            <person name="Kazmierczak K.M."/>
            <person name="Andrzejewski T.M."/>
            <person name="Davidsen T.M."/>
            <person name="Wayne K.J."/>
            <person name="Tettelin H."/>
            <person name="Glass J.I."/>
            <person name="Rusch D."/>
            <person name="Podicherti R."/>
            <person name="Tsui H.-C.T."/>
            <person name="Winkler M.E."/>
        </authorList>
    </citation>
    <scope>NUCLEOTIDE SEQUENCE</scope>
</reference>
<dbReference type="PANTHER" id="PTHR23515">
    <property type="entry name" value="HIGH-AFFINITY NITRATE TRANSPORTER 2.3"/>
    <property type="match status" value="1"/>
</dbReference>
<feature type="transmembrane region" description="Helical" evidence="7">
    <location>
        <begin position="138"/>
        <end position="158"/>
    </location>
</feature>
<keyword evidence="5" id="KW-0534">Nitrate assimilation</keyword>
<proteinExistence type="inferred from homology"/>
<feature type="transmembrane region" description="Helical" evidence="7">
    <location>
        <begin position="77"/>
        <end position="94"/>
    </location>
</feature>
<keyword evidence="3 7" id="KW-0812">Transmembrane</keyword>
<sequence>MLGFTETQSRTLHLTWIAFFLTFVAWFNMAPFNTTIMHQLGLTETQINILMICNVVLTIPARIVIGTLTDHYGPQKVFSGLLLFAGVICIAFSLCQTFEGLLINRLMMGAVGGGFVVGIKMIAEWFPDNKMGTAQGIYAGWGNFGSAAATFFLPLITLPFSIDIGWRIATAFSGWLCMIWAFIYFRFCPDISERNPDSEIRIHGAFEVQFKMNLILRSIILFPIYGALMLFVWKLSGHPFQLISFSMSWILIAGLFGIFLRKIIQCWKFNLSCVDLPVSEEKKYPFSQIFILSIVYSLTFGSELAVVSIFPQFLENTFSISVGLAGMLGASYAFMNLVARPGGGWISDRFGRRRTLFILILAGMVSHWLIGEISSNWQLSSVIALSLIGSIFFKAGSGACFAAVPLIQKNITGEMAGLAGAYGCVGAVCFLTLYSFVPPQVFFKIIAAYAFLVLLALFSLKPFRVTSPN</sequence>
<evidence type="ECO:0000256" key="5">
    <source>
        <dbReference type="ARBA" id="ARBA00023063"/>
    </source>
</evidence>
<dbReference type="InterPro" id="IPR020846">
    <property type="entry name" value="MFS_dom"/>
</dbReference>
<feature type="transmembrane region" description="Helical" evidence="7">
    <location>
        <begin position="49"/>
        <end position="65"/>
    </location>
</feature>